<dbReference type="InterPro" id="IPR050445">
    <property type="entry name" value="Bact_polysacc_biosynth/exp"/>
</dbReference>
<evidence type="ECO:0000256" key="5">
    <source>
        <dbReference type="ARBA" id="ARBA00022679"/>
    </source>
</evidence>
<evidence type="ECO:0000259" key="14">
    <source>
        <dbReference type="Pfam" id="PF13614"/>
    </source>
</evidence>
<dbReference type="InterPro" id="IPR005702">
    <property type="entry name" value="Wzc-like_C"/>
</dbReference>
<evidence type="ECO:0000256" key="7">
    <source>
        <dbReference type="ARBA" id="ARBA00022777"/>
    </source>
</evidence>
<dbReference type="GO" id="GO:0000271">
    <property type="term" value="P:polysaccharide biosynthetic process"/>
    <property type="evidence" value="ECO:0007669"/>
    <property type="project" value="UniProtKB-KW"/>
</dbReference>
<evidence type="ECO:0000256" key="9">
    <source>
        <dbReference type="ARBA" id="ARBA00022903"/>
    </source>
</evidence>
<protein>
    <recommendedName>
        <fullName evidence="4">Tyrosine-protein kinase CpsD</fullName>
        <ecNumber evidence="3">2.7.10.2</ecNumber>
    </recommendedName>
</protein>
<dbReference type="SUPFAM" id="SSF52540">
    <property type="entry name" value="P-loop containing nucleoside triphosphate hydrolases"/>
    <property type="match status" value="1"/>
</dbReference>
<dbReference type="Gene3D" id="3.40.50.300">
    <property type="entry name" value="P-loop containing nucleotide triphosphate hydrolases"/>
    <property type="match status" value="1"/>
</dbReference>
<dbReference type="GO" id="GO:0005886">
    <property type="term" value="C:plasma membrane"/>
    <property type="evidence" value="ECO:0007669"/>
    <property type="project" value="TreeGrafter"/>
</dbReference>
<dbReference type="EMBL" id="JASOOE010000004">
    <property type="protein sequence ID" value="MDK7186945.1"/>
    <property type="molecule type" value="Genomic_DNA"/>
</dbReference>
<evidence type="ECO:0000256" key="8">
    <source>
        <dbReference type="ARBA" id="ARBA00022840"/>
    </source>
</evidence>
<evidence type="ECO:0000256" key="11">
    <source>
        <dbReference type="ARBA" id="ARBA00023169"/>
    </source>
</evidence>
<evidence type="ECO:0000256" key="1">
    <source>
        <dbReference type="ARBA" id="ARBA00005132"/>
    </source>
</evidence>
<dbReference type="FunFam" id="3.40.50.300:FF:000527">
    <property type="entry name" value="Tyrosine-protein kinase etk"/>
    <property type="match status" value="1"/>
</dbReference>
<keyword evidence="7 15" id="KW-0418">Kinase</keyword>
<dbReference type="InterPro" id="IPR027417">
    <property type="entry name" value="P-loop_NTPase"/>
</dbReference>
<name>A0AAJ1Q5J9_9LACT</name>
<dbReference type="EC" id="2.7.10.2" evidence="3"/>
<evidence type="ECO:0000256" key="10">
    <source>
        <dbReference type="ARBA" id="ARBA00023137"/>
    </source>
</evidence>
<dbReference type="AlphaFoldDB" id="A0AAJ1Q5J9"/>
<evidence type="ECO:0000313" key="16">
    <source>
        <dbReference type="Proteomes" id="UP001229251"/>
    </source>
</evidence>
<proteinExistence type="inferred from homology"/>
<comment type="catalytic activity">
    <reaction evidence="13">
        <text>L-tyrosyl-[protein] + ATP = O-phospho-L-tyrosyl-[protein] + ADP + H(+)</text>
        <dbReference type="Rhea" id="RHEA:10596"/>
        <dbReference type="Rhea" id="RHEA-COMP:10136"/>
        <dbReference type="Rhea" id="RHEA-COMP:20101"/>
        <dbReference type="ChEBI" id="CHEBI:15378"/>
        <dbReference type="ChEBI" id="CHEBI:30616"/>
        <dbReference type="ChEBI" id="CHEBI:46858"/>
        <dbReference type="ChEBI" id="CHEBI:61978"/>
        <dbReference type="ChEBI" id="CHEBI:456216"/>
        <dbReference type="EC" id="2.7.10.2"/>
    </reaction>
</comment>
<evidence type="ECO:0000256" key="12">
    <source>
        <dbReference type="ARBA" id="ARBA00024964"/>
    </source>
</evidence>
<evidence type="ECO:0000313" key="15">
    <source>
        <dbReference type="EMBL" id="MDK7186945.1"/>
    </source>
</evidence>
<accession>A0AAJ1Q5J9</accession>
<dbReference type="GO" id="GO:0004715">
    <property type="term" value="F:non-membrane spanning protein tyrosine kinase activity"/>
    <property type="evidence" value="ECO:0007669"/>
    <property type="project" value="UniProtKB-EC"/>
</dbReference>
<sequence length="247" mass="27464">MFGNLLKKRTAKAEKFLKEQPLGAPLVVQADPMSLYAEQFRTLRTNIDFSQVDQNLKSLMVTSAIPAEGKTLISSNLAVIQASTEKSVLLVDADFRKPTLHRTFKISNEKGLTSLLVSQDPEAGLEIRCDRETGVYLLPSGPIPPNPAELLSSARMNMVMKMLSKQFDLVIYDVPPVNSVTDAQIMAGKVDGAILVVRSGYVRKEEVKAATEALKNVDANVLGYVLNDVDRKEKDSYYSYSYYRHEE</sequence>
<dbReference type="Proteomes" id="UP001229251">
    <property type="component" value="Unassembled WGS sequence"/>
</dbReference>
<comment type="function">
    <text evidence="12">Involved in the regulation of capsular polysaccharide biosynthesis. Autophosphorylation of CpsD attenuates its activity and reduces the level of encapsulation. May be part of a complex that directs the coordinated polymerization and export to the cell surface of the capsular polysaccharide.</text>
</comment>
<comment type="similarity">
    <text evidence="2">Belongs to the CpsD/CapB family.</text>
</comment>
<keyword evidence="9" id="KW-0972">Capsule biogenesis/degradation</keyword>
<evidence type="ECO:0000256" key="3">
    <source>
        <dbReference type="ARBA" id="ARBA00011903"/>
    </source>
</evidence>
<dbReference type="GO" id="GO:0005524">
    <property type="term" value="F:ATP binding"/>
    <property type="evidence" value="ECO:0007669"/>
    <property type="project" value="UniProtKB-KW"/>
</dbReference>
<dbReference type="InterPro" id="IPR025669">
    <property type="entry name" value="AAA_dom"/>
</dbReference>
<keyword evidence="6" id="KW-0547">Nucleotide-binding</keyword>
<dbReference type="PANTHER" id="PTHR32309:SF13">
    <property type="entry name" value="FERRIC ENTEROBACTIN TRANSPORT PROTEIN FEPE"/>
    <property type="match status" value="1"/>
</dbReference>
<dbReference type="NCBIfam" id="TIGR01007">
    <property type="entry name" value="eps_fam"/>
    <property type="match status" value="1"/>
</dbReference>
<gene>
    <name evidence="15" type="ORF">QP433_03020</name>
</gene>
<evidence type="ECO:0000256" key="13">
    <source>
        <dbReference type="ARBA" id="ARBA00051245"/>
    </source>
</evidence>
<evidence type="ECO:0000256" key="4">
    <source>
        <dbReference type="ARBA" id="ARBA00019200"/>
    </source>
</evidence>
<reference evidence="15" key="1">
    <citation type="submission" date="2023-05" db="EMBL/GenBank/DDBJ databases">
        <title>Cataloging the Phylogenetic Diversity of Human Bladder Bacteria.</title>
        <authorList>
            <person name="Du J."/>
        </authorList>
    </citation>
    <scope>NUCLEOTIDE SEQUENCE</scope>
    <source>
        <strain evidence="15">UMB1231</strain>
    </source>
</reference>
<keyword evidence="5 15" id="KW-0808">Transferase</keyword>
<keyword evidence="8" id="KW-0067">ATP-binding</keyword>
<comment type="pathway">
    <text evidence="1">Capsule biogenesis; capsule polysaccharide biosynthesis.</text>
</comment>
<keyword evidence="10" id="KW-0829">Tyrosine-protein kinase</keyword>
<keyword evidence="11" id="KW-0270">Exopolysaccharide synthesis</keyword>
<dbReference type="Pfam" id="PF13614">
    <property type="entry name" value="AAA_31"/>
    <property type="match status" value="1"/>
</dbReference>
<evidence type="ECO:0000256" key="6">
    <source>
        <dbReference type="ARBA" id="ARBA00022741"/>
    </source>
</evidence>
<dbReference type="PANTHER" id="PTHR32309">
    <property type="entry name" value="TYROSINE-PROTEIN KINASE"/>
    <property type="match status" value="1"/>
</dbReference>
<feature type="domain" description="AAA" evidence="14">
    <location>
        <begin position="69"/>
        <end position="217"/>
    </location>
</feature>
<organism evidence="15 16">
    <name type="scientific">Facklamia hominis</name>
    <dbReference type="NCBI Taxonomy" id="178214"/>
    <lineage>
        <taxon>Bacteria</taxon>
        <taxon>Bacillati</taxon>
        <taxon>Bacillota</taxon>
        <taxon>Bacilli</taxon>
        <taxon>Lactobacillales</taxon>
        <taxon>Aerococcaceae</taxon>
        <taxon>Facklamia</taxon>
    </lineage>
</organism>
<dbReference type="RefSeq" id="WP_016648796.1">
    <property type="nucleotide sequence ID" value="NZ_JASOOE010000004.1"/>
</dbReference>
<evidence type="ECO:0000256" key="2">
    <source>
        <dbReference type="ARBA" id="ARBA00007316"/>
    </source>
</evidence>
<dbReference type="GO" id="GO:0042802">
    <property type="term" value="F:identical protein binding"/>
    <property type="evidence" value="ECO:0007669"/>
    <property type="project" value="UniProtKB-ARBA"/>
</dbReference>
<comment type="caution">
    <text evidence="15">The sequence shown here is derived from an EMBL/GenBank/DDBJ whole genome shotgun (WGS) entry which is preliminary data.</text>
</comment>
<dbReference type="CDD" id="cd05387">
    <property type="entry name" value="BY-kinase"/>
    <property type="match status" value="1"/>
</dbReference>